<dbReference type="Gramene" id="OIT01912">
    <property type="protein sequence ID" value="OIT01912"/>
    <property type="gene ID" value="A4A49_56849"/>
</dbReference>
<gene>
    <name evidence="2" type="ORF">A4A49_56849</name>
</gene>
<dbReference type="EMBL" id="MJEQ01037188">
    <property type="protein sequence ID" value="OIT01912.1"/>
    <property type="molecule type" value="Genomic_DNA"/>
</dbReference>
<evidence type="ECO:0000313" key="3">
    <source>
        <dbReference type="Proteomes" id="UP000187609"/>
    </source>
</evidence>
<evidence type="ECO:0000313" key="2">
    <source>
        <dbReference type="EMBL" id="OIT01912.1"/>
    </source>
</evidence>
<feature type="non-terminal residue" evidence="2">
    <location>
        <position position="159"/>
    </location>
</feature>
<keyword evidence="3" id="KW-1185">Reference proteome</keyword>
<comment type="caution">
    <text evidence="2">The sequence shown here is derived from an EMBL/GenBank/DDBJ whole genome shotgun (WGS) entry which is preliminary data.</text>
</comment>
<feature type="non-terminal residue" evidence="2">
    <location>
        <position position="1"/>
    </location>
</feature>
<protein>
    <submittedName>
        <fullName evidence="2">Uncharacterized protein</fullName>
    </submittedName>
</protein>
<proteinExistence type="predicted"/>
<dbReference type="Proteomes" id="UP000187609">
    <property type="component" value="Unassembled WGS sequence"/>
</dbReference>
<dbReference type="AlphaFoldDB" id="A0A1J6IMX8"/>
<sequence length="159" mass="16661">KFGKGTAKLPRDIPASIALARISNVVNPIVHAYDKLASAASIMASGGVSKSAADCAEEIKTSKKNQIDPISNEVHQKVQNHVENDGLESAISTGPKEAVVLQTVNTVVQASDATVASTAAILKETVARANEYMQFKPNDRGDMGQNSGTKASQIVTEGE</sequence>
<feature type="compositionally biased region" description="Polar residues" evidence="1">
    <location>
        <begin position="144"/>
        <end position="159"/>
    </location>
</feature>
<name>A0A1J6IMX8_NICAT</name>
<feature type="region of interest" description="Disordered" evidence="1">
    <location>
        <begin position="136"/>
        <end position="159"/>
    </location>
</feature>
<evidence type="ECO:0000256" key="1">
    <source>
        <dbReference type="SAM" id="MobiDB-lite"/>
    </source>
</evidence>
<organism evidence="2 3">
    <name type="scientific">Nicotiana attenuata</name>
    <name type="common">Coyote tobacco</name>
    <dbReference type="NCBI Taxonomy" id="49451"/>
    <lineage>
        <taxon>Eukaryota</taxon>
        <taxon>Viridiplantae</taxon>
        <taxon>Streptophyta</taxon>
        <taxon>Embryophyta</taxon>
        <taxon>Tracheophyta</taxon>
        <taxon>Spermatophyta</taxon>
        <taxon>Magnoliopsida</taxon>
        <taxon>eudicotyledons</taxon>
        <taxon>Gunneridae</taxon>
        <taxon>Pentapetalae</taxon>
        <taxon>asterids</taxon>
        <taxon>lamiids</taxon>
        <taxon>Solanales</taxon>
        <taxon>Solanaceae</taxon>
        <taxon>Nicotianoideae</taxon>
        <taxon>Nicotianeae</taxon>
        <taxon>Nicotiana</taxon>
    </lineage>
</organism>
<reference evidence="2" key="1">
    <citation type="submission" date="2016-11" db="EMBL/GenBank/DDBJ databases">
        <title>The genome of Nicotiana attenuata.</title>
        <authorList>
            <person name="Xu S."/>
            <person name="Brockmoeller T."/>
            <person name="Gaquerel E."/>
            <person name="Navarro A."/>
            <person name="Kuhl H."/>
            <person name="Gase K."/>
            <person name="Ling Z."/>
            <person name="Zhou W."/>
            <person name="Kreitzer C."/>
            <person name="Stanke M."/>
            <person name="Tang H."/>
            <person name="Lyons E."/>
            <person name="Pandey P."/>
            <person name="Pandey S.P."/>
            <person name="Timmermann B."/>
            <person name="Baldwin I.T."/>
        </authorList>
    </citation>
    <scope>NUCLEOTIDE SEQUENCE [LARGE SCALE GENOMIC DNA]</scope>
    <source>
        <strain evidence="2">UT</strain>
    </source>
</reference>
<accession>A0A1J6IMX8</accession>